<feature type="region of interest" description="Disordered" evidence="1">
    <location>
        <begin position="86"/>
        <end position="144"/>
    </location>
</feature>
<comment type="caution">
    <text evidence="2">The sequence shown here is derived from an EMBL/GenBank/DDBJ whole genome shotgun (WGS) entry which is preliminary data.</text>
</comment>
<protein>
    <submittedName>
        <fullName evidence="2">S7A6O protein</fullName>
    </submittedName>
</protein>
<dbReference type="AlphaFoldDB" id="A0A7L3MVF3"/>
<evidence type="ECO:0000256" key="1">
    <source>
        <dbReference type="SAM" id="MobiDB-lite"/>
    </source>
</evidence>
<reference evidence="2 3" key="1">
    <citation type="submission" date="2019-09" db="EMBL/GenBank/DDBJ databases">
        <title>Bird 10,000 Genomes (B10K) Project - Family phase.</title>
        <authorList>
            <person name="Zhang G."/>
        </authorList>
    </citation>
    <scope>NUCLEOTIDE SEQUENCE [LARGE SCALE GENOMIC DNA]</scope>
    <source>
        <strain evidence="2">B10K-DU-029-69</strain>
        <tissue evidence="2">Muscle</tissue>
    </source>
</reference>
<feature type="non-terminal residue" evidence="2">
    <location>
        <position position="1"/>
    </location>
</feature>
<gene>
    <name evidence="2" type="primary">Slc7a6os</name>
    <name evidence="2" type="ORF">HORVUL_R05727</name>
</gene>
<dbReference type="PANTHER" id="PTHR31196:SF2">
    <property type="entry name" value="RNA POLYMERASE II NUCLEAR LOCALIZATION PROTEIN SLC7A6OS-RELATED"/>
    <property type="match status" value="1"/>
</dbReference>
<dbReference type="GO" id="GO:0032502">
    <property type="term" value="P:developmental process"/>
    <property type="evidence" value="ECO:0007669"/>
    <property type="project" value="TreeGrafter"/>
</dbReference>
<feature type="non-terminal residue" evidence="2">
    <location>
        <position position="242"/>
    </location>
</feature>
<evidence type="ECO:0000313" key="2">
    <source>
        <dbReference type="EMBL" id="NXU68468.1"/>
    </source>
</evidence>
<dbReference type="EMBL" id="VZUA01397216">
    <property type="protein sequence ID" value="NXU68468.1"/>
    <property type="molecule type" value="Genomic_DNA"/>
</dbReference>
<accession>A0A7L3MVF3</accession>
<proteinExistence type="predicted"/>
<dbReference type="InterPro" id="IPR040218">
    <property type="entry name" value="SLC7A6OS"/>
</dbReference>
<name>A0A7L3MVF3_9PASS</name>
<feature type="compositionally biased region" description="Basic residues" evidence="1">
    <location>
        <begin position="87"/>
        <end position="104"/>
    </location>
</feature>
<organism evidence="2 3">
    <name type="scientific">Horornis vulcanius</name>
    <dbReference type="NCBI Taxonomy" id="2585811"/>
    <lineage>
        <taxon>Eukaryota</taxon>
        <taxon>Metazoa</taxon>
        <taxon>Chordata</taxon>
        <taxon>Craniata</taxon>
        <taxon>Vertebrata</taxon>
        <taxon>Euteleostomi</taxon>
        <taxon>Archelosauria</taxon>
        <taxon>Archosauria</taxon>
        <taxon>Dinosauria</taxon>
        <taxon>Saurischia</taxon>
        <taxon>Theropoda</taxon>
        <taxon>Coelurosauria</taxon>
        <taxon>Aves</taxon>
        <taxon>Neognathae</taxon>
        <taxon>Neoaves</taxon>
        <taxon>Telluraves</taxon>
        <taxon>Australaves</taxon>
        <taxon>Passeriformes</taxon>
        <taxon>Sylvioidea</taxon>
        <taxon>Scotocercidae</taxon>
        <taxon>Horornis</taxon>
    </lineage>
</organism>
<dbReference type="Proteomes" id="UP000558460">
    <property type="component" value="Unassembled WGS sequence"/>
</dbReference>
<sequence>MASAAVLRVRRKRGGSEPAEALLLACKRRRAEPVETNLFKLVATVSSKNEPVQKYVKDAITRDKAAQSLRPSLGSSQRILQELRSAKQAKRKENRYRVISAHRPHCTDTAAPTQHGEAAPRRDSAEPEAQQDASPEENGAVNKSSDCCGKFQLFDIVQEDETVGDSSGTTANPQQKTDPDAILCNAVEMIRERLNVSEDGKKEHGDKEDEYVYDIYYKETSAPDWIENILSVQPYREEYEWV</sequence>
<dbReference type="OrthoDB" id="6255506at2759"/>
<keyword evidence="3" id="KW-1185">Reference proteome</keyword>
<evidence type="ECO:0000313" key="3">
    <source>
        <dbReference type="Proteomes" id="UP000558460"/>
    </source>
</evidence>
<dbReference type="PANTHER" id="PTHR31196">
    <property type="entry name" value="RNA POLYMERASE II NUCLEAR LOCALIZATION PROTEIN SLC7A6OS-RELATED"/>
    <property type="match status" value="1"/>
</dbReference>